<reference evidence="4" key="1">
    <citation type="submission" date="2016-11" db="UniProtKB">
        <authorList>
            <consortium name="WormBaseParasite"/>
        </authorList>
    </citation>
    <scope>IDENTIFICATION</scope>
</reference>
<sequence length="449" mass="51772">MLSAVPKEALTPKKQFLTPEDTVKMLMQDEFLGGDHSDWPLVLRSMLDTESVLAKPDSNNYLALGALGAVLNYLKRCMIDVDMVTMRHFERFEPSICIKKIDSACNEKTWTNRQLVLDGVTLDNLNLIPCDKRDPQAASVSLFNTINKCFTAFGKRLLRQWICSPTCNANSIRERQQAVEWLMSPGATPFIEKATELLRRIPDLERLLQKIHTFGLKYRADSHPDGRAVMFEASKYNKRKIKDLLVTLDGFENCQKLFVLYNEYRMDENRCSFLDSCIGFDESDFGCYLQFYKESFNRVLAEKDGIIVPDRKRDADYDMACNNVEDCVKQLELYKVDQEKNLGCKIGFHSSGKNRYQLEIPDSKTLSHLYELKGRRKGFGRYVTLELEGLIQNLVAAEADKHRLADDATRKIFADFDSRLIIKYDSITRLCVHLQFLHVSTNYISVKYF</sequence>
<dbReference type="WBParaSite" id="Hba_09204">
    <property type="protein sequence ID" value="Hba_09204"/>
    <property type="gene ID" value="Hba_09204"/>
</dbReference>
<dbReference type="GO" id="GO:0140664">
    <property type="term" value="F:ATP-dependent DNA damage sensor activity"/>
    <property type="evidence" value="ECO:0007669"/>
    <property type="project" value="InterPro"/>
</dbReference>
<dbReference type="PANTHER" id="PTHR11361:SF148">
    <property type="entry name" value="DNA MISMATCH REPAIR PROTEIN MSH6"/>
    <property type="match status" value="1"/>
</dbReference>
<dbReference type="Pfam" id="PF05190">
    <property type="entry name" value="MutS_IV"/>
    <property type="match status" value="1"/>
</dbReference>
<evidence type="ECO:0000256" key="1">
    <source>
        <dbReference type="ARBA" id="ARBA00006271"/>
    </source>
</evidence>
<feature type="domain" description="DNA mismatch repair protein MutS core" evidence="2">
    <location>
        <begin position="137"/>
        <end position="435"/>
    </location>
</feature>
<dbReference type="SMART" id="SM00533">
    <property type="entry name" value="MUTSd"/>
    <property type="match status" value="1"/>
</dbReference>
<dbReference type="InterPro" id="IPR007861">
    <property type="entry name" value="DNA_mismatch_repair_MutS_clamp"/>
</dbReference>
<dbReference type="Gene3D" id="3.30.420.110">
    <property type="entry name" value="MutS, connector domain"/>
    <property type="match status" value="1"/>
</dbReference>
<name>A0A1I7WVH0_HETBA</name>
<dbReference type="Proteomes" id="UP000095283">
    <property type="component" value="Unplaced"/>
</dbReference>
<accession>A0A1I7WVH0</accession>
<dbReference type="GO" id="GO:0006298">
    <property type="term" value="P:mismatch repair"/>
    <property type="evidence" value="ECO:0007669"/>
    <property type="project" value="InterPro"/>
</dbReference>
<dbReference type="InterPro" id="IPR036187">
    <property type="entry name" value="DNA_mismatch_repair_MutS_sf"/>
</dbReference>
<dbReference type="GO" id="GO:0030983">
    <property type="term" value="F:mismatched DNA binding"/>
    <property type="evidence" value="ECO:0007669"/>
    <property type="project" value="InterPro"/>
</dbReference>
<dbReference type="Gene3D" id="1.10.1420.10">
    <property type="match status" value="2"/>
</dbReference>
<dbReference type="SUPFAM" id="SSF48334">
    <property type="entry name" value="DNA repair protein MutS, domain III"/>
    <property type="match status" value="1"/>
</dbReference>
<proteinExistence type="inferred from homology"/>
<protein>
    <submittedName>
        <fullName evidence="4">MUTSd domain-containing protein</fullName>
    </submittedName>
</protein>
<dbReference type="InterPro" id="IPR036678">
    <property type="entry name" value="MutS_con_dom_sf"/>
</dbReference>
<dbReference type="InterPro" id="IPR045076">
    <property type="entry name" value="MutS"/>
</dbReference>
<keyword evidence="3" id="KW-1185">Reference proteome</keyword>
<dbReference type="AlphaFoldDB" id="A0A1I7WVH0"/>
<evidence type="ECO:0000313" key="3">
    <source>
        <dbReference type="Proteomes" id="UP000095283"/>
    </source>
</evidence>
<dbReference type="Pfam" id="PF05192">
    <property type="entry name" value="MutS_III"/>
    <property type="match status" value="1"/>
</dbReference>
<dbReference type="GO" id="GO:0032301">
    <property type="term" value="C:MutSalpha complex"/>
    <property type="evidence" value="ECO:0007669"/>
    <property type="project" value="TreeGrafter"/>
</dbReference>
<dbReference type="InterPro" id="IPR007696">
    <property type="entry name" value="DNA_mismatch_repair_MutS_core"/>
</dbReference>
<comment type="similarity">
    <text evidence="1">Belongs to the DNA mismatch repair MutS family.</text>
</comment>
<organism evidence="3 4">
    <name type="scientific">Heterorhabditis bacteriophora</name>
    <name type="common">Entomopathogenic nematode worm</name>
    <dbReference type="NCBI Taxonomy" id="37862"/>
    <lineage>
        <taxon>Eukaryota</taxon>
        <taxon>Metazoa</taxon>
        <taxon>Ecdysozoa</taxon>
        <taxon>Nematoda</taxon>
        <taxon>Chromadorea</taxon>
        <taxon>Rhabditida</taxon>
        <taxon>Rhabditina</taxon>
        <taxon>Rhabditomorpha</taxon>
        <taxon>Strongyloidea</taxon>
        <taxon>Heterorhabditidae</taxon>
        <taxon>Heterorhabditis</taxon>
    </lineage>
</organism>
<dbReference type="PANTHER" id="PTHR11361">
    <property type="entry name" value="DNA MISMATCH REPAIR PROTEIN MUTS FAMILY MEMBER"/>
    <property type="match status" value="1"/>
</dbReference>
<evidence type="ECO:0000259" key="2">
    <source>
        <dbReference type="SMART" id="SM00533"/>
    </source>
</evidence>
<evidence type="ECO:0000313" key="4">
    <source>
        <dbReference type="WBParaSite" id="Hba_09204"/>
    </source>
</evidence>
<dbReference type="GO" id="GO:0005524">
    <property type="term" value="F:ATP binding"/>
    <property type="evidence" value="ECO:0007669"/>
    <property type="project" value="InterPro"/>
</dbReference>
<dbReference type="FunFam" id="1.10.1420.10:FF:000005">
    <property type="entry name" value="DNA mismatch repair protein"/>
    <property type="match status" value="1"/>
</dbReference>